<name>A0A2T2YLU8_9BACT</name>
<dbReference type="RefSeq" id="WP_106932644.1">
    <property type="nucleotide sequence ID" value="NZ_PYFT01000001.1"/>
</dbReference>
<keyword evidence="2" id="KW-1185">Reference proteome</keyword>
<organism evidence="1 2">
    <name type="scientific">Adhaeribacter arboris</name>
    <dbReference type="NCBI Taxonomy" id="2072846"/>
    <lineage>
        <taxon>Bacteria</taxon>
        <taxon>Pseudomonadati</taxon>
        <taxon>Bacteroidota</taxon>
        <taxon>Cytophagia</taxon>
        <taxon>Cytophagales</taxon>
        <taxon>Hymenobacteraceae</taxon>
        <taxon>Adhaeribacter</taxon>
    </lineage>
</organism>
<evidence type="ECO:0000313" key="2">
    <source>
        <dbReference type="Proteomes" id="UP000240357"/>
    </source>
</evidence>
<sequence>MRNIGILILTFILQSCLNRDESRVNIRCNQDCITFTINVKTGLNSQTPVAGAKVELGWNRPATPIGNPGRLIAKGSTNEKGNFSFSFTPDAKELQEGRFYVFVQKDKNYHSQLNSYYGINRTDTVVSANIHLPSKALIKIIYKNFYPTTSADFFEAIPGFSSYGSNGIAVRQSETINAHNFGFYGNEPAFDKYEVTGETAGDQFTTFDILIKKNGQRIDRRDSIYIKKGETGIFEIEY</sequence>
<proteinExistence type="predicted"/>
<dbReference type="EMBL" id="PYFT01000001">
    <property type="protein sequence ID" value="PSR56467.1"/>
    <property type="molecule type" value="Genomic_DNA"/>
</dbReference>
<protein>
    <submittedName>
        <fullName evidence="1">Uncharacterized protein</fullName>
    </submittedName>
</protein>
<dbReference type="PROSITE" id="PS51257">
    <property type="entry name" value="PROKAR_LIPOPROTEIN"/>
    <property type="match status" value="1"/>
</dbReference>
<reference evidence="1 2" key="1">
    <citation type="submission" date="2018-03" db="EMBL/GenBank/DDBJ databases">
        <title>Adhaeribacter sp. HMF7605 Genome sequencing and assembly.</title>
        <authorList>
            <person name="Kang H."/>
            <person name="Kang J."/>
            <person name="Cha I."/>
            <person name="Kim H."/>
            <person name="Joh K."/>
        </authorList>
    </citation>
    <scope>NUCLEOTIDE SEQUENCE [LARGE SCALE GENOMIC DNA]</scope>
    <source>
        <strain evidence="1 2">HMF7605</strain>
    </source>
</reference>
<evidence type="ECO:0000313" key="1">
    <source>
        <dbReference type="EMBL" id="PSR56467.1"/>
    </source>
</evidence>
<dbReference type="Proteomes" id="UP000240357">
    <property type="component" value="Unassembled WGS sequence"/>
</dbReference>
<accession>A0A2T2YLU8</accession>
<gene>
    <name evidence="1" type="ORF">AHMF7605_24700</name>
</gene>
<dbReference type="OrthoDB" id="9847525at2"/>
<dbReference type="AlphaFoldDB" id="A0A2T2YLU8"/>
<comment type="caution">
    <text evidence="1">The sequence shown here is derived from an EMBL/GenBank/DDBJ whole genome shotgun (WGS) entry which is preliminary data.</text>
</comment>